<evidence type="ECO:0000313" key="4">
    <source>
        <dbReference type="EMBL" id="CAF3643742.1"/>
    </source>
</evidence>
<sequence length="111" mass="13325">MDCTQPQPRELYTNFICGIYDYGINHYLKNWHQQFVMQMFNRYKKSGIHDAVSWIANHYQVGTSITLLGRPIPKLNDAKSWEFWKYDLLHYYDKRALNDAARFIHCATKNF</sequence>
<dbReference type="EMBL" id="CAJNOQ010000970">
    <property type="protein sequence ID" value="CAF0855975.1"/>
    <property type="molecule type" value="Genomic_DNA"/>
</dbReference>
<evidence type="ECO:0000313" key="2">
    <source>
        <dbReference type="EMBL" id="CAF0855975.1"/>
    </source>
</evidence>
<accession>A0A813WJT4</accession>
<dbReference type="AlphaFoldDB" id="A0A813WJT4"/>
<evidence type="ECO:0000313" key="1">
    <source>
        <dbReference type="EMBL" id="CAF0752851.1"/>
    </source>
</evidence>
<proteinExistence type="predicted"/>
<protein>
    <submittedName>
        <fullName evidence="2">Uncharacterized protein</fullName>
    </submittedName>
</protein>
<dbReference type="EMBL" id="CAJOBC010000970">
    <property type="protein sequence ID" value="CAF3643742.1"/>
    <property type="molecule type" value="Genomic_DNA"/>
</dbReference>
<comment type="caution">
    <text evidence="2">The sequence shown here is derived from an EMBL/GenBank/DDBJ whole genome shotgun (WGS) entry which is preliminary data.</text>
</comment>
<name>A0A813WJT4_9BILA</name>
<dbReference type="EMBL" id="CAJNOK010000435">
    <property type="protein sequence ID" value="CAF0752851.1"/>
    <property type="molecule type" value="Genomic_DNA"/>
</dbReference>
<evidence type="ECO:0000313" key="5">
    <source>
        <dbReference type="Proteomes" id="UP000663829"/>
    </source>
</evidence>
<organism evidence="2 5">
    <name type="scientific">Didymodactylos carnosus</name>
    <dbReference type="NCBI Taxonomy" id="1234261"/>
    <lineage>
        <taxon>Eukaryota</taxon>
        <taxon>Metazoa</taxon>
        <taxon>Spiralia</taxon>
        <taxon>Gnathifera</taxon>
        <taxon>Rotifera</taxon>
        <taxon>Eurotatoria</taxon>
        <taxon>Bdelloidea</taxon>
        <taxon>Philodinida</taxon>
        <taxon>Philodinidae</taxon>
        <taxon>Didymodactylos</taxon>
    </lineage>
</organism>
<dbReference type="Proteomes" id="UP000681722">
    <property type="component" value="Unassembled WGS sequence"/>
</dbReference>
<gene>
    <name evidence="2" type="ORF">GPM918_LOCUS6330</name>
    <name evidence="1" type="ORF">OVA965_LOCUS2112</name>
    <name evidence="4" type="ORF">SRO942_LOCUS6330</name>
    <name evidence="3" type="ORF">TMI583_LOCUS2112</name>
</gene>
<dbReference type="Proteomes" id="UP000682733">
    <property type="component" value="Unassembled WGS sequence"/>
</dbReference>
<dbReference type="Proteomes" id="UP000663829">
    <property type="component" value="Unassembled WGS sequence"/>
</dbReference>
<reference evidence="2" key="1">
    <citation type="submission" date="2021-02" db="EMBL/GenBank/DDBJ databases">
        <authorList>
            <person name="Nowell W R."/>
        </authorList>
    </citation>
    <scope>NUCLEOTIDE SEQUENCE</scope>
</reference>
<evidence type="ECO:0000313" key="3">
    <source>
        <dbReference type="EMBL" id="CAF3531711.1"/>
    </source>
</evidence>
<dbReference type="EMBL" id="CAJOBA010000435">
    <property type="protein sequence ID" value="CAF3531711.1"/>
    <property type="molecule type" value="Genomic_DNA"/>
</dbReference>
<keyword evidence="5" id="KW-1185">Reference proteome</keyword>
<dbReference type="Proteomes" id="UP000677228">
    <property type="component" value="Unassembled WGS sequence"/>
</dbReference>